<feature type="domain" description="Peptidase S1" evidence="5">
    <location>
        <begin position="140"/>
        <end position="397"/>
    </location>
</feature>
<name>A0A6H5I8T4_9HYME</name>
<evidence type="ECO:0000259" key="5">
    <source>
        <dbReference type="PROSITE" id="PS50240"/>
    </source>
</evidence>
<dbReference type="PANTHER" id="PTHR24193">
    <property type="entry name" value="ANKYRIN REPEAT PROTEIN"/>
    <property type="match status" value="1"/>
</dbReference>
<dbReference type="EMBL" id="CADCXV010000699">
    <property type="protein sequence ID" value="CAB0033142.1"/>
    <property type="molecule type" value="Genomic_DNA"/>
</dbReference>
<dbReference type="InterPro" id="IPR018114">
    <property type="entry name" value="TRYPSIN_HIS"/>
</dbReference>
<dbReference type="PROSITE" id="PS50240">
    <property type="entry name" value="TRYPSIN_DOM"/>
    <property type="match status" value="1"/>
</dbReference>
<evidence type="ECO:0000313" key="7">
    <source>
        <dbReference type="Proteomes" id="UP000479190"/>
    </source>
</evidence>
<dbReference type="GO" id="GO:0045944">
    <property type="term" value="P:positive regulation of transcription by RNA polymerase II"/>
    <property type="evidence" value="ECO:0007669"/>
    <property type="project" value="TreeGrafter"/>
</dbReference>
<dbReference type="GO" id="GO:0006508">
    <property type="term" value="P:proteolysis"/>
    <property type="evidence" value="ECO:0007669"/>
    <property type="project" value="InterPro"/>
</dbReference>
<dbReference type="Pfam" id="PF00023">
    <property type="entry name" value="Ank"/>
    <property type="match status" value="2"/>
</dbReference>
<keyword evidence="7" id="KW-1185">Reference proteome</keyword>
<proteinExistence type="predicted"/>
<dbReference type="PROSITE" id="PS50297">
    <property type="entry name" value="ANK_REP_REGION"/>
    <property type="match status" value="3"/>
</dbReference>
<dbReference type="GO" id="GO:0005634">
    <property type="term" value="C:nucleus"/>
    <property type="evidence" value="ECO:0007669"/>
    <property type="project" value="UniProtKB-SubCell"/>
</dbReference>
<dbReference type="SUPFAM" id="SSF50494">
    <property type="entry name" value="Trypsin-like serine proteases"/>
    <property type="match status" value="1"/>
</dbReference>
<sequence length="1020" mass="115335">MAFPSGDSAGLCDSFFSGRSRQSLGDTRSRDPGHPLERARGLQRALRAVAVHASRAVSLADSPRAPKFGRRESSRVQVRQGERSLLRYQASRPIDIDLDLEIMYKKNKYVLQKINVYVFHYLFFYIHDERKSNPNPVSAILNGDEAPHEQFAYAVSIQDTHGRNLCAGTLIALRYVLTAAHCVTNADGSVVHLPYRVFAGSADLNSKNSNVAVSSVSRIYVPKAFKQREQTGGSYHQADLAVLKLHIPMTNRVRLARILDNERAPGAGAMGRVAGYGAFDVRRERDPETGEQRLHEVGPKNRRLRFLTHYVTTQRSCSSFYPEVEQDPAVFCAKSLPAGLFDRKGVCVGDHGAALVDKHNEILGVWSQGPDDCNDADGHAIYTRVSMYRDLIDRAEADRHEGLEVWKYNKQTRTYLYIMFNKNLINIWKSISNYCLKNTLISFDTYNKLYIILQLRTYTHKRNCMERNSRGAAITASRRRCAGRKSKYVRKEKSWTSNDLQQAFEEMSKGMTINQASSTYNIPRETLRRKYLLYKDVGQTDEIISEKSIKADQRVLQTIVTNALPDVDQILVKHDIELGLINLNCNNNVIIGELNLPLPQLEEFLRANINSKKDELMDYQCMSLIERMPAMKFKDKPKVDQEGKLILRRTTAIHFVARRDLPMGSRKIRALFQVYNKFEANYADETGLSHLHVACRYGFDDIVEKFIEAGHSPNFRPLKTVDPPLHLALCHGHWKTAEFLLSRGGADPNATSRDELTALHVLSQKHKCDTALAQTLLYGSVGVRVDAWDKLGNTPLHLALHWGNTEMAKLLLRCGANPNFVNSAGMSPLHVISRRDRHGNLAELFFDVVDEMQLTVQVDAWDKKGNTPLHYALQQRLKRVTELLLRRGADPNLACADGGNCLHIFCRQQCDGELIDAFFQVVNERRHLMEVNARDKRGDTPLHLALRRDDKAMAELLLRSGADALLANNEGDTPLLMMSRNHDEYRDLLDILSGLTCNQPQTVQLDVVASPAQTLTYTVL</sequence>
<dbReference type="Gene3D" id="2.40.10.10">
    <property type="entry name" value="Trypsin-like serine proteases"/>
    <property type="match status" value="1"/>
</dbReference>
<dbReference type="Gene3D" id="1.10.10.60">
    <property type="entry name" value="Homeodomain-like"/>
    <property type="match status" value="1"/>
</dbReference>
<dbReference type="InterPro" id="IPR007889">
    <property type="entry name" value="HTH_Psq"/>
</dbReference>
<dbReference type="PRINTS" id="PR01415">
    <property type="entry name" value="ANKYRIN"/>
</dbReference>
<dbReference type="Pfam" id="PF12796">
    <property type="entry name" value="Ank_2"/>
    <property type="match status" value="1"/>
</dbReference>
<gene>
    <name evidence="6" type="ORF">TBRA_LOCUS5062</name>
</gene>
<accession>A0A6H5I8T4</accession>
<comment type="subcellular location">
    <subcellularLocation>
        <location evidence="1">Nucleus</location>
    </subcellularLocation>
</comment>
<dbReference type="SMART" id="SM00020">
    <property type="entry name" value="Tryp_SPc"/>
    <property type="match status" value="1"/>
</dbReference>
<feature type="repeat" description="ANK" evidence="4">
    <location>
        <begin position="791"/>
        <end position="823"/>
    </location>
</feature>
<dbReference type="SMART" id="SM00248">
    <property type="entry name" value="ANK"/>
    <property type="match status" value="7"/>
</dbReference>
<evidence type="ECO:0000313" key="6">
    <source>
        <dbReference type="EMBL" id="CAB0033142.1"/>
    </source>
</evidence>
<evidence type="ECO:0000256" key="4">
    <source>
        <dbReference type="PROSITE-ProRule" id="PRU00023"/>
    </source>
</evidence>
<dbReference type="InterPro" id="IPR009003">
    <property type="entry name" value="Peptidase_S1_PA"/>
</dbReference>
<dbReference type="InterPro" id="IPR001314">
    <property type="entry name" value="Peptidase_S1A"/>
</dbReference>
<dbReference type="InterPro" id="IPR043504">
    <property type="entry name" value="Peptidase_S1_PA_chymotrypsin"/>
</dbReference>
<organism evidence="6 7">
    <name type="scientific">Trichogramma brassicae</name>
    <dbReference type="NCBI Taxonomy" id="86971"/>
    <lineage>
        <taxon>Eukaryota</taxon>
        <taxon>Metazoa</taxon>
        <taxon>Ecdysozoa</taxon>
        <taxon>Arthropoda</taxon>
        <taxon>Hexapoda</taxon>
        <taxon>Insecta</taxon>
        <taxon>Pterygota</taxon>
        <taxon>Neoptera</taxon>
        <taxon>Endopterygota</taxon>
        <taxon>Hymenoptera</taxon>
        <taxon>Apocrita</taxon>
        <taxon>Proctotrupomorpha</taxon>
        <taxon>Chalcidoidea</taxon>
        <taxon>Trichogrammatidae</taxon>
        <taxon>Trichogramma</taxon>
    </lineage>
</organism>
<dbReference type="PANTHER" id="PTHR24193:SF121">
    <property type="entry name" value="ADA2A-CONTAINING COMPLEX COMPONENT 3, ISOFORM D"/>
    <property type="match status" value="1"/>
</dbReference>
<dbReference type="SUPFAM" id="SSF48403">
    <property type="entry name" value="Ankyrin repeat"/>
    <property type="match status" value="2"/>
</dbReference>
<dbReference type="InterPro" id="IPR002110">
    <property type="entry name" value="Ankyrin_rpt"/>
</dbReference>
<dbReference type="PROSITE" id="PS50088">
    <property type="entry name" value="ANK_REPEAT"/>
    <property type="match status" value="3"/>
</dbReference>
<evidence type="ECO:0000256" key="1">
    <source>
        <dbReference type="ARBA" id="ARBA00004123"/>
    </source>
</evidence>
<dbReference type="Pfam" id="PF00089">
    <property type="entry name" value="Trypsin"/>
    <property type="match status" value="1"/>
</dbReference>
<dbReference type="InterPro" id="IPR001254">
    <property type="entry name" value="Trypsin_dom"/>
</dbReference>
<evidence type="ECO:0000256" key="3">
    <source>
        <dbReference type="ARBA" id="ARBA00023043"/>
    </source>
</evidence>
<dbReference type="Gene3D" id="1.25.40.20">
    <property type="entry name" value="Ankyrin repeat-containing domain"/>
    <property type="match status" value="4"/>
</dbReference>
<dbReference type="Proteomes" id="UP000479190">
    <property type="component" value="Unassembled WGS sequence"/>
</dbReference>
<dbReference type="InterPro" id="IPR036770">
    <property type="entry name" value="Ankyrin_rpt-contain_sf"/>
</dbReference>
<dbReference type="InterPro" id="IPR009057">
    <property type="entry name" value="Homeodomain-like_sf"/>
</dbReference>
<feature type="repeat" description="ANK" evidence="4">
    <location>
        <begin position="864"/>
        <end position="896"/>
    </location>
</feature>
<evidence type="ECO:0000256" key="2">
    <source>
        <dbReference type="ARBA" id="ARBA00022737"/>
    </source>
</evidence>
<dbReference type="OrthoDB" id="10059102at2759"/>
<protein>
    <recommendedName>
        <fullName evidence="5">Peptidase S1 domain-containing protein</fullName>
    </recommendedName>
</protein>
<dbReference type="SUPFAM" id="SSF46689">
    <property type="entry name" value="Homeodomain-like"/>
    <property type="match status" value="1"/>
</dbReference>
<dbReference type="InterPro" id="IPR050663">
    <property type="entry name" value="Ankyrin-SOCS_Box"/>
</dbReference>
<dbReference type="Pfam" id="PF05225">
    <property type="entry name" value="HTH_psq"/>
    <property type="match status" value="1"/>
</dbReference>
<dbReference type="AlphaFoldDB" id="A0A6H5I8T4"/>
<dbReference type="PROSITE" id="PS00134">
    <property type="entry name" value="TRYPSIN_HIS"/>
    <property type="match status" value="1"/>
</dbReference>
<dbReference type="GO" id="GO:0000976">
    <property type="term" value="F:transcription cis-regulatory region binding"/>
    <property type="evidence" value="ECO:0007669"/>
    <property type="project" value="TreeGrafter"/>
</dbReference>
<feature type="repeat" description="ANK" evidence="4">
    <location>
        <begin position="937"/>
        <end position="969"/>
    </location>
</feature>
<keyword evidence="3 4" id="KW-0040">ANK repeat</keyword>
<dbReference type="CDD" id="cd00190">
    <property type="entry name" value="Tryp_SPc"/>
    <property type="match status" value="1"/>
</dbReference>
<keyword evidence="2" id="KW-0677">Repeat</keyword>
<dbReference type="GO" id="GO:0004252">
    <property type="term" value="F:serine-type endopeptidase activity"/>
    <property type="evidence" value="ECO:0007669"/>
    <property type="project" value="InterPro"/>
</dbReference>
<reference evidence="6 7" key="1">
    <citation type="submission" date="2020-02" db="EMBL/GenBank/DDBJ databases">
        <authorList>
            <person name="Ferguson B K."/>
        </authorList>
    </citation>
    <scope>NUCLEOTIDE SEQUENCE [LARGE SCALE GENOMIC DNA]</scope>
</reference>
<dbReference type="PRINTS" id="PR00722">
    <property type="entry name" value="CHYMOTRYPSIN"/>
</dbReference>